<feature type="compositionally biased region" description="Acidic residues" evidence="1">
    <location>
        <begin position="88"/>
        <end position="101"/>
    </location>
</feature>
<dbReference type="Proteomes" id="UP000735302">
    <property type="component" value="Unassembled WGS sequence"/>
</dbReference>
<reference evidence="2 3" key="1">
    <citation type="journal article" date="2021" name="Elife">
        <title>Chloroplast acquisition without the gene transfer in kleptoplastic sea slugs, Plakobranchus ocellatus.</title>
        <authorList>
            <person name="Maeda T."/>
            <person name="Takahashi S."/>
            <person name="Yoshida T."/>
            <person name="Shimamura S."/>
            <person name="Takaki Y."/>
            <person name="Nagai Y."/>
            <person name="Toyoda A."/>
            <person name="Suzuki Y."/>
            <person name="Arimoto A."/>
            <person name="Ishii H."/>
            <person name="Satoh N."/>
            <person name="Nishiyama T."/>
            <person name="Hasebe M."/>
            <person name="Maruyama T."/>
            <person name="Minagawa J."/>
            <person name="Obokata J."/>
            <person name="Shigenobu S."/>
        </authorList>
    </citation>
    <scope>NUCLEOTIDE SEQUENCE [LARGE SCALE GENOMIC DNA]</scope>
</reference>
<accession>A0AAV3XW98</accession>
<feature type="compositionally biased region" description="Polar residues" evidence="1">
    <location>
        <begin position="107"/>
        <end position="117"/>
    </location>
</feature>
<feature type="region of interest" description="Disordered" evidence="1">
    <location>
        <begin position="76"/>
        <end position="131"/>
    </location>
</feature>
<name>A0AAV3XW98_9GAST</name>
<gene>
    <name evidence="2" type="ORF">PoB_000091700</name>
</gene>
<keyword evidence="3" id="KW-1185">Reference proteome</keyword>
<comment type="caution">
    <text evidence="2">The sequence shown here is derived from an EMBL/GenBank/DDBJ whole genome shotgun (WGS) entry which is preliminary data.</text>
</comment>
<protein>
    <submittedName>
        <fullName evidence="2">Uncharacterized protein</fullName>
    </submittedName>
</protein>
<evidence type="ECO:0000256" key="1">
    <source>
        <dbReference type="SAM" id="MobiDB-lite"/>
    </source>
</evidence>
<sequence length="131" mass="14559">MLKQEEKTSATKDAAPEIFWDHLFRDNSGDKAANLSGASATRKLIVRPAAYPNSRWQMVMKKDAILKRVARANLTKEGKDFLNSAQTDVDDEKNTEEETENDGYQRTAPSTSSTSLSVAEIATHMTPIMQP</sequence>
<organism evidence="2 3">
    <name type="scientific">Plakobranchus ocellatus</name>
    <dbReference type="NCBI Taxonomy" id="259542"/>
    <lineage>
        <taxon>Eukaryota</taxon>
        <taxon>Metazoa</taxon>
        <taxon>Spiralia</taxon>
        <taxon>Lophotrochozoa</taxon>
        <taxon>Mollusca</taxon>
        <taxon>Gastropoda</taxon>
        <taxon>Heterobranchia</taxon>
        <taxon>Euthyneura</taxon>
        <taxon>Panpulmonata</taxon>
        <taxon>Sacoglossa</taxon>
        <taxon>Placobranchoidea</taxon>
        <taxon>Plakobranchidae</taxon>
        <taxon>Plakobranchus</taxon>
    </lineage>
</organism>
<evidence type="ECO:0000313" key="3">
    <source>
        <dbReference type="Proteomes" id="UP000735302"/>
    </source>
</evidence>
<dbReference type="EMBL" id="BLXT01000089">
    <property type="protein sequence ID" value="GFN74411.1"/>
    <property type="molecule type" value="Genomic_DNA"/>
</dbReference>
<evidence type="ECO:0000313" key="2">
    <source>
        <dbReference type="EMBL" id="GFN74411.1"/>
    </source>
</evidence>
<dbReference type="AlphaFoldDB" id="A0AAV3XW98"/>
<proteinExistence type="predicted"/>